<sequence length="423" mass="47288">MGAANTAGQSLYEDSLKSSNSGKPNVTIIKVPRKITLLTPLHDGSKNDGSGEKFQKAMIYDNKYEFAVTLMNGDEPANGGQYCWAIEYESPDTSKGQMVRKELGNLGSKAKIEIDDPDFCGCDLTVKAYLDDPDQSCELVQFVHNRFRWFDSKRVQTQVQERMQEPWRIDQGSSSLCGMAALYYVTIKRSPDRYRKIAHELHRTGLCKIDDFTIKPSDSMYEIKPKDSDYEHMSMWEADWIVLAGTRSSESNLGYHGIETGSWDQFTAINWPGMMEGLVKKIAGYGNASAVGISLIGTVVKKAFSYSGEDVSPALADLKCIDGLKSKGHQILLMIDAKMIRNKSGYSIGDLQESHWVVYEGGLLDGKNQVSFEVYTWGYNPKTIRKYNLDGELSDPAISLVRPPNGIDNSAFESNYYGYIEAF</sequence>
<name>A0A5C1DH20_9NEIS</name>
<reference evidence="2 3" key="1">
    <citation type="submission" date="2019-08" db="EMBL/GenBank/DDBJ databases">
        <title>Chromobacterium paludis, a novel bacterium isolated from a Maryland marsh pond.</title>
        <authorList>
            <person name="Blackburn M.B."/>
            <person name="Gundersen-Rindal D.E."/>
        </authorList>
    </citation>
    <scope>NUCLEOTIDE SEQUENCE [LARGE SCALE GENOMIC DNA]</scope>
    <source>
        <strain evidence="3">IIBBL 257-1</strain>
    </source>
</reference>
<evidence type="ECO:0000313" key="2">
    <source>
        <dbReference type="EMBL" id="QEL54878.1"/>
    </source>
</evidence>
<dbReference type="KEGG" id="chrm:FYK34_04510"/>
<proteinExistence type="predicted"/>
<keyword evidence="3" id="KW-1185">Reference proteome</keyword>
<dbReference type="AlphaFoldDB" id="A0A5C1DH20"/>
<protein>
    <submittedName>
        <fullName evidence="2">Uncharacterized protein</fullName>
    </submittedName>
</protein>
<dbReference type="EMBL" id="CP043473">
    <property type="protein sequence ID" value="QEL54878.1"/>
    <property type="molecule type" value="Genomic_DNA"/>
</dbReference>
<evidence type="ECO:0000256" key="1">
    <source>
        <dbReference type="SAM" id="MobiDB-lite"/>
    </source>
</evidence>
<evidence type="ECO:0000313" key="3">
    <source>
        <dbReference type="Proteomes" id="UP000322079"/>
    </source>
</evidence>
<gene>
    <name evidence="2" type="ORF">FYK34_04510</name>
</gene>
<dbReference type="Proteomes" id="UP000322079">
    <property type="component" value="Chromosome"/>
</dbReference>
<accession>A0A5C1DH20</accession>
<dbReference type="RefSeq" id="WP_149295254.1">
    <property type="nucleotide sequence ID" value="NZ_CP043473.1"/>
</dbReference>
<feature type="region of interest" description="Disordered" evidence="1">
    <location>
        <begin position="1"/>
        <end position="25"/>
    </location>
</feature>
<organism evidence="2 3">
    <name type="scientific">Chromobacterium paludis</name>
    <dbReference type="NCBI Taxonomy" id="2605945"/>
    <lineage>
        <taxon>Bacteria</taxon>
        <taxon>Pseudomonadati</taxon>
        <taxon>Pseudomonadota</taxon>
        <taxon>Betaproteobacteria</taxon>
        <taxon>Neisseriales</taxon>
        <taxon>Chromobacteriaceae</taxon>
        <taxon>Chromobacterium</taxon>
    </lineage>
</organism>